<keyword evidence="1" id="KW-0812">Transmembrane</keyword>
<feature type="transmembrane region" description="Helical" evidence="1">
    <location>
        <begin position="170"/>
        <end position="188"/>
    </location>
</feature>
<evidence type="ECO:0000256" key="1">
    <source>
        <dbReference type="SAM" id="Phobius"/>
    </source>
</evidence>
<dbReference type="Proteomes" id="UP000095649">
    <property type="component" value="Unassembled WGS sequence"/>
</dbReference>
<dbReference type="OrthoDB" id="1863579at2"/>
<accession>A0A173RXH2</accession>
<organism evidence="2 3">
    <name type="scientific">Faecalibacterium prausnitzii</name>
    <dbReference type="NCBI Taxonomy" id="853"/>
    <lineage>
        <taxon>Bacteria</taxon>
        <taxon>Bacillati</taxon>
        <taxon>Bacillota</taxon>
        <taxon>Clostridia</taxon>
        <taxon>Eubacteriales</taxon>
        <taxon>Oscillospiraceae</taxon>
        <taxon>Faecalibacterium</taxon>
    </lineage>
</organism>
<feature type="transmembrane region" description="Helical" evidence="1">
    <location>
        <begin position="39"/>
        <end position="56"/>
    </location>
</feature>
<feature type="transmembrane region" description="Helical" evidence="1">
    <location>
        <begin position="76"/>
        <end position="97"/>
    </location>
</feature>
<feature type="transmembrane region" description="Helical" evidence="1">
    <location>
        <begin position="231"/>
        <end position="252"/>
    </location>
</feature>
<keyword evidence="1" id="KW-0472">Membrane</keyword>
<sequence>MEPLELVIVLLCVLLGLGRGADLAFATDAATGLCTAGAVWWRYLALGAVVLAAVLAGRSRSLPPEPLRSRRPAAGVLAFAGAVCMLAAGAAQFVLAAGTVSTFVRILLEVVCAVWLSNLGRSWLRRDGWKTPAGGLPVAIAGSALFYWNVLMRFMENSSSWHRVQPTAAVWQEMAALLLLAALARTLYLPQPENGRTLHAAALAAFCLCLCWELPRVLLLLAAGFGGGMAAVLPELLSGLALCCIGGMGLACTGQGKTGND</sequence>
<evidence type="ECO:0000313" key="2">
    <source>
        <dbReference type="EMBL" id="CUM82335.1"/>
    </source>
</evidence>
<dbReference type="RefSeq" id="WP_055185329.1">
    <property type="nucleotide sequence ID" value="NZ_CYXN01000003.1"/>
</dbReference>
<dbReference type="AlphaFoldDB" id="A0A173RXH2"/>
<feature type="transmembrane region" description="Helical" evidence="1">
    <location>
        <begin position="103"/>
        <end position="120"/>
    </location>
</feature>
<feature type="transmembrane region" description="Helical" evidence="1">
    <location>
        <begin position="200"/>
        <end position="225"/>
    </location>
</feature>
<gene>
    <name evidence="2" type="ORF">ERS852582_00702</name>
</gene>
<protein>
    <submittedName>
        <fullName evidence="2">Uncharacterized protein</fullName>
    </submittedName>
</protein>
<dbReference type="EMBL" id="CYXN01000003">
    <property type="protein sequence ID" value="CUM82335.1"/>
    <property type="molecule type" value="Genomic_DNA"/>
</dbReference>
<evidence type="ECO:0000313" key="3">
    <source>
        <dbReference type="Proteomes" id="UP000095649"/>
    </source>
</evidence>
<reference evidence="2 3" key="1">
    <citation type="submission" date="2015-09" db="EMBL/GenBank/DDBJ databases">
        <authorList>
            <consortium name="Pathogen Informatics"/>
        </authorList>
    </citation>
    <scope>NUCLEOTIDE SEQUENCE [LARGE SCALE GENOMIC DNA]</scope>
    <source>
        <strain evidence="2 3">2789STDY5834970</strain>
    </source>
</reference>
<keyword evidence="1" id="KW-1133">Transmembrane helix</keyword>
<name>A0A173RXH2_9FIRM</name>
<feature type="transmembrane region" description="Helical" evidence="1">
    <location>
        <begin position="132"/>
        <end position="150"/>
    </location>
</feature>
<proteinExistence type="predicted"/>